<reference evidence="2 3" key="1">
    <citation type="submission" date="2017-09" db="EMBL/GenBank/DDBJ databases">
        <authorList>
            <person name="Ehlers B."/>
            <person name="Leendertz F.H."/>
        </authorList>
    </citation>
    <scope>NUCLEOTIDE SEQUENCE [LARGE SCALE GENOMIC DNA]</scope>
    <source>
        <strain evidence="2 3">CGMCC 1.10978</strain>
    </source>
</reference>
<evidence type="ECO:0000256" key="1">
    <source>
        <dbReference type="SAM" id="MobiDB-lite"/>
    </source>
</evidence>
<accession>A0A286DBG8</accession>
<protein>
    <recommendedName>
        <fullName evidence="4">Tetratricopeptide repeat-containing protein</fullName>
    </recommendedName>
</protein>
<dbReference type="SUPFAM" id="SSF48452">
    <property type="entry name" value="TPR-like"/>
    <property type="match status" value="1"/>
</dbReference>
<organism evidence="2 3">
    <name type="scientific">Pseudoxanthomonas wuyuanensis</name>
    <dbReference type="NCBI Taxonomy" id="1073196"/>
    <lineage>
        <taxon>Bacteria</taxon>
        <taxon>Pseudomonadati</taxon>
        <taxon>Pseudomonadota</taxon>
        <taxon>Gammaproteobacteria</taxon>
        <taxon>Lysobacterales</taxon>
        <taxon>Lysobacteraceae</taxon>
        <taxon>Pseudoxanthomonas</taxon>
    </lineage>
</organism>
<dbReference type="Proteomes" id="UP000219374">
    <property type="component" value="Unassembled WGS sequence"/>
</dbReference>
<dbReference type="EMBL" id="OCND01000008">
    <property type="protein sequence ID" value="SOD56010.1"/>
    <property type="molecule type" value="Genomic_DNA"/>
</dbReference>
<dbReference type="InterPro" id="IPR011990">
    <property type="entry name" value="TPR-like_helical_dom_sf"/>
</dbReference>
<evidence type="ECO:0000313" key="2">
    <source>
        <dbReference type="EMBL" id="SOD56010.1"/>
    </source>
</evidence>
<feature type="region of interest" description="Disordered" evidence="1">
    <location>
        <begin position="312"/>
        <end position="344"/>
    </location>
</feature>
<dbReference type="RefSeq" id="WP_202926275.1">
    <property type="nucleotide sequence ID" value="NZ_OCND01000008.1"/>
</dbReference>
<evidence type="ECO:0008006" key="4">
    <source>
        <dbReference type="Google" id="ProtNLM"/>
    </source>
</evidence>
<name>A0A286DBG8_9GAMM</name>
<keyword evidence="3" id="KW-1185">Reference proteome</keyword>
<dbReference type="Gene3D" id="1.25.40.10">
    <property type="entry name" value="Tetratricopeptide repeat domain"/>
    <property type="match status" value="1"/>
</dbReference>
<sequence length="344" mass="37995">MAKFPVVTLKVGDNPDSPMSTRYPPMTGLTQEQFTHLHDRAYEAMDQGALGEASQHFAELLQHRPDAAHYHYMRGLAHKYLMDWPTALRHNLRAIELGNGKNEAEHWNAAIAATALGQWEQARQLWKACGVRIDEGSGPIDDDFGVAVVRLNPWHGGETVFMRRIDPVRARLLNVPLPESGHRFGDIVLHDGASTGTRFDGDRQVPVFNELERLVPSGFQTFAAFVSCDSPADLKDLLAASAPGIGFAEDWTGSITYYCLRCSYGAPHKHSENADNQWQPERNLGIAAQSRLSVEKLLEDWAAKGAGRSIEGIETRELAAPEPEEGSAWWCGPEDEEDAEEGGA</sequence>
<evidence type="ECO:0000313" key="3">
    <source>
        <dbReference type="Proteomes" id="UP000219374"/>
    </source>
</evidence>
<feature type="compositionally biased region" description="Acidic residues" evidence="1">
    <location>
        <begin position="333"/>
        <end position="344"/>
    </location>
</feature>
<proteinExistence type="predicted"/>
<dbReference type="AlphaFoldDB" id="A0A286DBG8"/>
<gene>
    <name evidence="2" type="ORF">SAMN06296416_108130</name>
</gene>